<dbReference type="NCBIfam" id="TIGR03936">
    <property type="entry name" value="sam_1_link_chp"/>
    <property type="match status" value="1"/>
</dbReference>
<dbReference type="KEGG" id="ddl:Desdi_3053"/>
<dbReference type="RefSeq" id="WP_015263419.1">
    <property type="nucleotide sequence ID" value="NC_019903.1"/>
</dbReference>
<dbReference type="eggNOG" id="COG5011">
    <property type="taxonomic scope" value="Bacteria"/>
</dbReference>
<dbReference type="Proteomes" id="UP000010797">
    <property type="component" value="Chromosome"/>
</dbReference>
<dbReference type="OrthoDB" id="9780488at2"/>
<organism evidence="2 3">
    <name type="scientific">Desulfitobacterium dichloroeliminans (strain LMG P-21439 / DCA1)</name>
    <dbReference type="NCBI Taxonomy" id="871963"/>
    <lineage>
        <taxon>Bacteria</taxon>
        <taxon>Bacillati</taxon>
        <taxon>Bacillota</taxon>
        <taxon>Clostridia</taxon>
        <taxon>Eubacteriales</taxon>
        <taxon>Desulfitobacteriaceae</taxon>
        <taxon>Desulfitobacterium</taxon>
    </lineage>
</organism>
<reference evidence="3" key="1">
    <citation type="submission" date="2012-02" db="EMBL/GenBank/DDBJ databases">
        <title>Complete sequence of Desulfitobacterium dichloroeliminans LMG P-21439.</title>
        <authorList>
            <person name="Lucas S."/>
            <person name="Han J."/>
            <person name="Lapidus A."/>
            <person name="Cheng J.-F."/>
            <person name="Goodwin L."/>
            <person name="Pitluck S."/>
            <person name="Peters L."/>
            <person name="Ovchinnikova G."/>
            <person name="Teshima H."/>
            <person name="Detter J.C."/>
            <person name="Han C."/>
            <person name="Tapia R."/>
            <person name="Land M."/>
            <person name="Hauser L."/>
            <person name="Kyrpides N."/>
            <person name="Ivanova N."/>
            <person name="Pagani I."/>
            <person name="Kruse T."/>
            <person name="de Vos W.M."/>
            <person name="Boon N."/>
            <person name="Smidt H."/>
            <person name="Woyke T."/>
        </authorList>
    </citation>
    <scope>NUCLEOTIDE SEQUENCE [LARGE SCALE GENOMIC DNA]</scope>
    <source>
        <strain evidence="3">LMG P-21439 / DCA1</strain>
    </source>
</reference>
<accession>L0FBY3</accession>
<dbReference type="STRING" id="871963.Desdi_3053"/>
<name>L0FBY3_DESDL</name>
<dbReference type="EMBL" id="CP003344">
    <property type="protein sequence ID" value="AGA70458.1"/>
    <property type="molecule type" value="Genomic_DNA"/>
</dbReference>
<proteinExistence type="predicted"/>
<gene>
    <name evidence="2" type="ordered locus">Desdi_3053</name>
</gene>
<feature type="domain" description="DUF2344" evidence="1">
    <location>
        <begin position="5"/>
        <end position="192"/>
    </location>
</feature>
<keyword evidence="3" id="KW-1185">Reference proteome</keyword>
<protein>
    <submittedName>
        <fullName evidence="2">Radical SAM-linked protein</fullName>
    </submittedName>
</protein>
<dbReference type="Pfam" id="PF10105">
    <property type="entry name" value="DUF2344"/>
    <property type="match status" value="1"/>
</dbReference>
<dbReference type="AlphaFoldDB" id="L0FBY3"/>
<evidence type="ECO:0000259" key="1">
    <source>
        <dbReference type="Pfam" id="PF10105"/>
    </source>
</evidence>
<dbReference type="InterPro" id="IPR018768">
    <property type="entry name" value="DUF2344"/>
</dbReference>
<evidence type="ECO:0000313" key="2">
    <source>
        <dbReference type="EMBL" id="AGA70458.1"/>
    </source>
</evidence>
<sequence length="238" mass="26867">MRTLRVRIAYTKLEEAKYIAHLDLAKVFERALRRAGVRLAYSEGFNPHPKISFGSALAVGVEGVNEYVDIELMQEIDLKEILGRLQEQLPAGIRLKEGRFVTPAAKALMAVLNAASYEITVSLGLPISEERLQEGISAWLMRSHISYARYSKKGRVEKDIRPWVKVLTGKIQEDEAVFELEVEVGNQGSVRPEEVIASLCDLENLPLDLDHLRIKRTGIYVNYEGQKFSPMDHEAFGK</sequence>
<dbReference type="HOGENOM" id="CLU_083579_0_1_9"/>
<evidence type="ECO:0000313" key="3">
    <source>
        <dbReference type="Proteomes" id="UP000010797"/>
    </source>
</evidence>